<dbReference type="AlphaFoldDB" id="A0A8H5BWE6"/>
<sequence>MDGNLFSAISHVSSDIQGPVDIELKGLLSAQSHRLSGRMTTVLKASAVRKDSDGERVRLACKISRPEVQRISEGDVLSTAQAIALDREPKMRNHLPKLYFSGDLRAGNTLHVRSLLNLNGKGHRTLRVLVINELEPLTAVTGKSFVKGWLDVVTCHVFLWKHGVEHGDPSLANMMYDPIEGCGVLSDFDWSNMAWLERVPGNNRTGTIPFMAIDLLSDAYWKGYRERCHHHELEAFIWILSVVFLAYENRICDPENILTKDWFTSDYIACAEEKAYFLSQNLQAIWSLPFDNFEQYQELLYDACLLVHKQFALRNEDRGRRAMEDHKRRAVEARGRHALEDCDRAEGDSTNKINKKEVESIQDDTQAFRIQYSEATWDQFISILSKFSSQPNIELDHLDINSLETHKPTFDISQCQLLFAEMRMIYGRVTNKSQPGRVSDTVMDWSLRQHRSLRQTYIAHQFLGHSG</sequence>
<dbReference type="EMBL" id="JAACJJ010000001">
    <property type="protein sequence ID" value="KAF5330660.1"/>
    <property type="molecule type" value="Genomic_DNA"/>
</dbReference>
<comment type="caution">
    <text evidence="2">The sequence shown here is derived from an EMBL/GenBank/DDBJ whole genome shotgun (WGS) entry which is preliminary data.</text>
</comment>
<accession>A0A8H5BWE6</accession>
<dbReference type="Pfam" id="PF17667">
    <property type="entry name" value="Pkinase_fungal"/>
    <property type="match status" value="1"/>
</dbReference>
<organism evidence="2 3">
    <name type="scientific">Psilocybe cf. subviscida</name>
    <dbReference type="NCBI Taxonomy" id="2480587"/>
    <lineage>
        <taxon>Eukaryota</taxon>
        <taxon>Fungi</taxon>
        <taxon>Dikarya</taxon>
        <taxon>Basidiomycota</taxon>
        <taxon>Agaricomycotina</taxon>
        <taxon>Agaricomycetes</taxon>
        <taxon>Agaricomycetidae</taxon>
        <taxon>Agaricales</taxon>
        <taxon>Agaricineae</taxon>
        <taxon>Strophariaceae</taxon>
        <taxon>Psilocybe</taxon>
    </lineage>
</organism>
<name>A0A8H5BWE6_9AGAR</name>
<protein>
    <recommendedName>
        <fullName evidence="1">Fungal-type protein kinase domain-containing protein</fullName>
    </recommendedName>
</protein>
<evidence type="ECO:0000259" key="1">
    <source>
        <dbReference type="Pfam" id="PF17667"/>
    </source>
</evidence>
<gene>
    <name evidence="2" type="ORF">D9619_005364</name>
</gene>
<dbReference type="InterPro" id="IPR011009">
    <property type="entry name" value="Kinase-like_dom_sf"/>
</dbReference>
<evidence type="ECO:0000313" key="2">
    <source>
        <dbReference type="EMBL" id="KAF5330660.1"/>
    </source>
</evidence>
<dbReference type="OrthoDB" id="5569250at2759"/>
<keyword evidence="3" id="KW-1185">Reference proteome</keyword>
<evidence type="ECO:0000313" key="3">
    <source>
        <dbReference type="Proteomes" id="UP000567179"/>
    </source>
</evidence>
<dbReference type="SUPFAM" id="SSF56112">
    <property type="entry name" value="Protein kinase-like (PK-like)"/>
    <property type="match status" value="1"/>
</dbReference>
<feature type="domain" description="Fungal-type protein kinase" evidence="1">
    <location>
        <begin position="141"/>
        <end position="242"/>
    </location>
</feature>
<dbReference type="Proteomes" id="UP000567179">
    <property type="component" value="Unassembled WGS sequence"/>
</dbReference>
<dbReference type="InterPro" id="IPR040976">
    <property type="entry name" value="Pkinase_fungal"/>
</dbReference>
<proteinExistence type="predicted"/>
<reference evidence="2 3" key="1">
    <citation type="journal article" date="2020" name="ISME J.">
        <title>Uncovering the hidden diversity of litter-decomposition mechanisms in mushroom-forming fungi.</title>
        <authorList>
            <person name="Floudas D."/>
            <person name="Bentzer J."/>
            <person name="Ahren D."/>
            <person name="Johansson T."/>
            <person name="Persson P."/>
            <person name="Tunlid A."/>
        </authorList>
    </citation>
    <scope>NUCLEOTIDE SEQUENCE [LARGE SCALE GENOMIC DNA]</scope>
    <source>
        <strain evidence="2 3">CBS 101986</strain>
    </source>
</reference>